<evidence type="ECO:0000256" key="8">
    <source>
        <dbReference type="SAM" id="Phobius"/>
    </source>
</evidence>
<protein>
    <submittedName>
        <fullName evidence="12">Neprilysin</fullName>
    </submittedName>
</protein>
<dbReference type="Pfam" id="PF01431">
    <property type="entry name" value="Peptidase_M13"/>
    <property type="match status" value="1"/>
</dbReference>
<dbReference type="Proteomes" id="UP000095283">
    <property type="component" value="Unplaced"/>
</dbReference>
<organism evidence="11 12">
    <name type="scientific">Heterorhabditis bacteriophora</name>
    <name type="common">Entomopathogenic nematode worm</name>
    <dbReference type="NCBI Taxonomy" id="37862"/>
    <lineage>
        <taxon>Eukaryota</taxon>
        <taxon>Metazoa</taxon>
        <taxon>Ecdysozoa</taxon>
        <taxon>Nematoda</taxon>
        <taxon>Chromadorea</taxon>
        <taxon>Rhabditida</taxon>
        <taxon>Rhabditina</taxon>
        <taxon>Rhabditomorpha</taxon>
        <taxon>Strongyloidea</taxon>
        <taxon>Heterorhabditidae</taxon>
        <taxon>Heterorhabditis</taxon>
    </lineage>
</organism>
<keyword evidence="8" id="KW-0472">Membrane</keyword>
<dbReference type="InterPro" id="IPR000718">
    <property type="entry name" value="Peptidase_M13"/>
</dbReference>
<feature type="domain" description="Peptidase M13 C-terminal" evidence="9">
    <location>
        <begin position="486"/>
        <end position="605"/>
    </location>
</feature>
<evidence type="ECO:0000256" key="3">
    <source>
        <dbReference type="ARBA" id="ARBA00022670"/>
    </source>
</evidence>
<keyword evidence="5" id="KW-0378">Hydrolase</keyword>
<accession>A0A1I7XAS8</accession>
<dbReference type="GO" id="GO:0005886">
    <property type="term" value="C:plasma membrane"/>
    <property type="evidence" value="ECO:0007669"/>
    <property type="project" value="TreeGrafter"/>
</dbReference>
<comment type="similarity">
    <text evidence="2">Belongs to the peptidase M13 family.</text>
</comment>
<evidence type="ECO:0000256" key="6">
    <source>
        <dbReference type="ARBA" id="ARBA00022833"/>
    </source>
</evidence>
<keyword evidence="4" id="KW-0479">Metal-binding</keyword>
<keyword evidence="7" id="KW-0482">Metalloprotease</keyword>
<keyword evidence="6" id="KW-0862">Zinc</keyword>
<evidence type="ECO:0000256" key="2">
    <source>
        <dbReference type="ARBA" id="ARBA00007357"/>
    </source>
</evidence>
<dbReference type="PANTHER" id="PTHR11733">
    <property type="entry name" value="ZINC METALLOPROTEASE FAMILY M13 NEPRILYSIN-RELATED"/>
    <property type="match status" value="1"/>
</dbReference>
<evidence type="ECO:0000256" key="7">
    <source>
        <dbReference type="ARBA" id="ARBA00023049"/>
    </source>
</evidence>
<dbReference type="WBParaSite" id="Hba_14710">
    <property type="protein sequence ID" value="Hba_14710"/>
    <property type="gene ID" value="Hba_14710"/>
</dbReference>
<dbReference type="GO" id="GO:0004222">
    <property type="term" value="F:metalloendopeptidase activity"/>
    <property type="evidence" value="ECO:0007669"/>
    <property type="project" value="InterPro"/>
</dbReference>
<keyword evidence="11" id="KW-1185">Reference proteome</keyword>
<comment type="cofactor">
    <cofactor evidence="1">
        <name>Zn(2+)</name>
        <dbReference type="ChEBI" id="CHEBI:29105"/>
    </cofactor>
</comment>
<reference evidence="12" key="1">
    <citation type="submission" date="2016-11" db="UniProtKB">
        <authorList>
            <consortium name="WormBaseParasite"/>
        </authorList>
    </citation>
    <scope>IDENTIFICATION</scope>
</reference>
<dbReference type="PANTHER" id="PTHR11733:SF167">
    <property type="entry name" value="FI17812P1-RELATED"/>
    <property type="match status" value="1"/>
</dbReference>
<evidence type="ECO:0000256" key="4">
    <source>
        <dbReference type="ARBA" id="ARBA00022723"/>
    </source>
</evidence>
<dbReference type="InterPro" id="IPR018497">
    <property type="entry name" value="Peptidase_M13_C"/>
</dbReference>
<dbReference type="InterPro" id="IPR008753">
    <property type="entry name" value="Peptidase_M13_N"/>
</dbReference>
<dbReference type="InterPro" id="IPR042089">
    <property type="entry name" value="Peptidase_M13_dom_2"/>
</dbReference>
<dbReference type="GO" id="GO:0016485">
    <property type="term" value="P:protein processing"/>
    <property type="evidence" value="ECO:0007669"/>
    <property type="project" value="TreeGrafter"/>
</dbReference>
<evidence type="ECO:0000256" key="1">
    <source>
        <dbReference type="ARBA" id="ARBA00001947"/>
    </source>
</evidence>
<name>A0A1I7XAS8_HETBA</name>
<evidence type="ECO:0000313" key="12">
    <source>
        <dbReference type="WBParaSite" id="Hba_14710"/>
    </source>
</evidence>
<proteinExistence type="inferred from homology"/>
<evidence type="ECO:0000313" key="11">
    <source>
        <dbReference type="Proteomes" id="UP000095283"/>
    </source>
</evidence>
<evidence type="ECO:0000259" key="10">
    <source>
        <dbReference type="Pfam" id="PF05649"/>
    </source>
</evidence>
<evidence type="ECO:0000256" key="5">
    <source>
        <dbReference type="ARBA" id="ARBA00022801"/>
    </source>
</evidence>
<dbReference type="GO" id="GO:0046872">
    <property type="term" value="F:metal ion binding"/>
    <property type="evidence" value="ECO:0007669"/>
    <property type="project" value="UniProtKB-KW"/>
</dbReference>
<dbReference type="SUPFAM" id="SSF55486">
    <property type="entry name" value="Metalloproteases ('zincins'), catalytic domain"/>
    <property type="match status" value="1"/>
</dbReference>
<keyword evidence="8" id="KW-0812">Transmembrane</keyword>
<dbReference type="AlphaFoldDB" id="A0A1I7XAS8"/>
<keyword evidence="3" id="KW-0645">Protease</keyword>
<keyword evidence="8" id="KW-1133">Transmembrane helix</keyword>
<dbReference type="CDD" id="cd08662">
    <property type="entry name" value="M13"/>
    <property type="match status" value="1"/>
</dbReference>
<dbReference type="Gene3D" id="1.10.1380.10">
    <property type="entry name" value="Neutral endopeptidase , domain2"/>
    <property type="match status" value="1"/>
</dbReference>
<evidence type="ECO:0000259" key="9">
    <source>
        <dbReference type="Pfam" id="PF01431"/>
    </source>
</evidence>
<sequence length="697" mass="80343">MVGFSIIRIFEKKTESSRVAALFAVLFIITLLIAISFITVIAILTDGFSTLAAASYLNNMKRDVNPCIDFYEFVCGRYSSQKVIPEHEKKVTVLNEMKSDLDRNLRDILEKTSKHNISRPMKLSQIYYESCMDEDSQDDLGILPLTALISKLGGWELLTNARFDSVDYHWETLAGQLALDAVDGFVRIFVHNSFDDSKQQILMFSPPKLFLEKKKFYREAPSSNVYLGYYRRYILGLLELLGVDMEDDSGVIDFQVNDIIDFERRIANLTRSENPRNHTVINNVMTFGQFRKRYHQINWDLFFNDDIRSYLGVLNDRLPVNVVDPGYFDGLSGLIKSKPLSSVNNYLMWRFVSAYDSYLPLHYRKPYQEFKENMFGSTAEAGDMISDLKHSMEQTLLNADWIDEATREVALRKLERMGQKIGFPDYLLNETTVLAPYAGIRLTANQYFNNALTLKKMAVKEILSKLQRPPSTDEWVSPVITVDAFHYFTGNEISAQYDEKGNLRRWWHPETLATFQKKKQCFVAQYDSKVEPVTQRKVDGRLTIGENIADNGGLRVAYQAFQMRLARSPENFTLPGLTSFTPQQLFFIAYANVNTPKPNSETYKQDPRGRTKHQLSTTRRAVIMPQRNPEDAPNGIVHAHYERLDVNEMVNISYVVFRELLEKADNRYKDTQELNITMMSRLAVLLSLYYCVSTPLV</sequence>
<feature type="transmembrane region" description="Helical" evidence="8">
    <location>
        <begin position="21"/>
        <end position="44"/>
    </location>
</feature>
<dbReference type="Pfam" id="PF05649">
    <property type="entry name" value="Peptidase_M13_N"/>
    <property type="match status" value="1"/>
</dbReference>
<feature type="domain" description="Peptidase M13 N-terminal" evidence="10">
    <location>
        <begin position="66"/>
        <end position="378"/>
    </location>
</feature>
<dbReference type="PROSITE" id="PS51885">
    <property type="entry name" value="NEPRILYSIN"/>
    <property type="match status" value="1"/>
</dbReference>